<organism evidence="2 3">
    <name type="scientific">Treponema putidum</name>
    <dbReference type="NCBI Taxonomy" id="221027"/>
    <lineage>
        <taxon>Bacteria</taxon>
        <taxon>Pseudomonadati</taxon>
        <taxon>Spirochaetota</taxon>
        <taxon>Spirochaetia</taxon>
        <taxon>Spirochaetales</taxon>
        <taxon>Treponemataceae</taxon>
        <taxon>Treponema</taxon>
    </lineage>
</organism>
<evidence type="ECO:0000313" key="3">
    <source>
        <dbReference type="Proteomes" id="UP001058682"/>
    </source>
</evidence>
<proteinExistence type="predicted"/>
<protein>
    <submittedName>
        <fullName evidence="2">Uncharacterized protein</fullName>
    </submittedName>
</protein>
<name>A0AAE9MS36_9SPIR</name>
<dbReference type="EMBL" id="CP038802">
    <property type="protein sequence ID" value="UTY28117.1"/>
    <property type="molecule type" value="Genomic_DNA"/>
</dbReference>
<sequence>MKLKKARIILSFLFFFVIYPHIKAEGNESDFSTVLEEAEKYFSDIDWTESGSVLPYPMPEPFILDDVQTDNLSSYGDTDLQETLFPSLEGLGILDYTGIEKSVLNFLDNLSLQFKESKVDISLCSKEKPFLPYLINYRLDSFKPIVSSFYGRPENTADQKVKAMFRCNIRGNEKVFYRLFEITLIFMDEKWYIDSFDVIGDENEQASQ</sequence>
<dbReference type="Proteomes" id="UP001059401">
    <property type="component" value="Chromosome"/>
</dbReference>
<dbReference type="EMBL" id="CP038804">
    <property type="protein sequence ID" value="UTY33024.1"/>
    <property type="molecule type" value="Genomic_DNA"/>
</dbReference>
<dbReference type="RefSeq" id="WP_044978919.1">
    <property type="nucleotide sequence ID" value="NZ_CP009228.1"/>
</dbReference>
<evidence type="ECO:0000313" key="4">
    <source>
        <dbReference type="Proteomes" id="UP001059401"/>
    </source>
</evidence>
<dbReference type="Proteomes" id="UP001058682">
    <property type="component" value="Chromosome"/>
</dbReference>
<evidence type="ECO:0000313" key="2">
    <source>
        <dbReference type="EMBL" id="UTY33024.1"/>
    </source>
</evidence>
<dbReference type="AlphaFoldDB" id="A0AAE9MS36"/>
<dbReference type="KEGG" id="tpk:JO40_08675"/>
<keyword evidence="4" id="KW-1185">Reference proteome</keyword>
<gene>
    <name evidence="2" type="ORF">E4N74_02625</name>
    <name evidence="1" type="ORF">E4N76_03330</name>
</gene>
<reference evidence="2" key="1">
    <citation type="submission" date="2019-04" db="EMBL/GenBank/DDBJ databases">
        <title>Whole genome sequencing of oral phylogroup 2 treponemes.</title>
        <authorList>
            <person name="Chan Y."/>
            <person name="Zeng H.H."/>
            <person name="Yu X.L."/>
            <person name="Leung W.K."/>
            <person name="Watt R.M."/>
        </authorList>
    </citation>
    <scope>NUCLEOTIDE SEQUENCE</scope>
    <source>
        <strain evidence="2">OMZ 835</strain>
        <strain evidence="1">OMZ 847</strain>
    </source>
</reference>
<evidence type="ECO:0000313" key="1">
    <source>
        <dbReference type="EMBL" id="UTY28117.1"/>
    </source>
</evidence>
<accession>A0AAE9MS36</accession>